<evidence type="ECO:0000313" key="2">
    <source>
        <dbReference type="Proteomes" id="UP001516023"/>
    </source>
</evidence>
<keyword evidence="2" id="KW-1185">Reference proteome</keyword>
<reference evidence="1 2" key="1">
    <citation type="journal article" date="2020" name="G3 (Bethesda)">
        <title>Improved Reference Genome for Cyclotella cryptica CCMP332, a Model for Cell Wall Morphogenesis, Salinity Adaptation, and Lipid Production in Diatoms (Bacillariophyta).</title>
        <authorList>
            <person name="Roberts W.R."/>
            <person name="Downey K.M."/>
            <person name="Ruck E.C."/>
            <person name="Traller J.C."/>
            <person name="Alverson A.J."/>
        </authorList>
    </citation>
    <scope>NUCLEOTIDE SEQUENCE [LARGE SCALE GENOMIC DNA]</scope>
    <source>
        <strain evidence="1 2">CCMP332</strain>
    </source>
</reference>
<proteinExistence type="predicted"/>
<sequence length="323" mass="34949">MELLRKAENAVGGDIVPAALETKVRLFSLLSGDFRIPIEVFSNDGTCVDLELGVASNTVNLAQTTLPSTAQKPSKETGYLDDNDRNHMIVEAYPPLGTSRVEESTTNQDSVLPTLKNDQMGPFSSKATRLMKRNDLKASVVNPTKPTSTASNKAALNSLNICIAVQGAPSPQPQSTNALAAKDIDGNFSFSSSRRHSEQTKTFSETTGNEVGHIITVPNATPAAEGSSSDEKVKAVRVSSDVIEDNDDSVSDPISHTDLDALKPGSNVIIYHKSKYWNATIKKVGINELKENFTYTLTAINHQKGIGFEKTKLRTFCKKSSEF</sequence>
<evidence type="ECO:0008006" key="3">
    <source>
        <dbReference type="Google" id="ProtNLM"/>
    </source>
</evidence>
<comment type="caution">
    <text evidence="1">The sequence shown here is derived from an EMBL/GenBank/DDBJ whole genome shotgun (WGS) entry which is preliminary data.</text>
</comment>
<gene>
    <name evidence="1" type="ORF">HJC23_004607</name>
</gene>
<accession>A0ABD3QEG9</accession>
<protein>
    <recommendedName>
        <fullName evidence="3">Tudor domain-containing protein</fullName>
    </recommendedName>
</protein>
<name>A0ABD3QEG9_9STRA</name>
<evidence type="ECO:0000313" key="1">
    <source>
        <dbReference type="EMBL" id="KAL3798819.1"/>
    </source>
</evidence>
<dbReference type="EMBL" id="JABMIG020000043">
    <property type="protein sequence ID" value="KAL3798819.1"/>
    <property type="molecule type" value="Genomic_DNA"/>
</dbReference>
<dbReference type="AlphaFoldDB" id="A0ABD3QEG9"/>
<dbReference type="Proteomes" id="UP001516023">
    <property type="component" value="Unassembled WGS sequence"/>
</dbReference>
<organism evidence="1 2">
    <name type="scientific">Cyclotella cryptica</name>
    <dbReference type="NCBI Taxonomy" id="29204"/>
    <lineage>
        <taxon>Eukaryota</taxon>
        <taxon>Sar</taxon>
        <taxon>Stramenopiles</taxon>
        <taxon>Ochrophyta</taxon>
        <taxon>Bacillariophyta</taxon>
        <taxon>Coscinodiscophyceae</taxon>
        <taxon>Thalassiosirophycidae</taxon>
        <taxon>Stephanodiscales</taxon>
        <taxon>Stephanodiscaceae</taxon>
        <taxon>Cyclotella</taxon>
    </lineage>
</organism>